<dbReference type="InterPro" id="IPR003439">
    <property type="entry name" value="ABC_transporter-like_ATP-bd"/>
</dbReference>
<accession>A0A506TXI2</accession>
<evidence type="ECO:0000256" key="4">
    <source>
        <dbReference type="ARBA" id="ARBA00022597"/>
    </source>
</evidence>
<keyword evidence="9" id="KW-0472">Membrane</keyword>
<dbReference type="InterPro" id="IPR003593">
    <property type="entry name" value="AAA+_ATPase"/>
</dbReference>
<keyword evidence="5" id="KW-0677">Repeat</keyword>
<keyword evidence="2" id="KW-0813">Transport</keyword>
<dbReference type="PROSITE" id="PS50893">
    <property type="entry name" value="ABC_TRANSPORTER_2"/>
    <property type="match status" value="2"/>
</dbReference>
<keyword evidence="3" id="KW-1003">Cell membrane</keyword>
<dbReference type="SMART" id="SM00382">
    <property type="entry name" value="AAA"/>
    <property type="match status" value="2"/>
</dbReference>
<dbReference type="InterPro" id="IPR017871">
    <property type="entry name" value="ABC_transporter-like_CS"/>
</dbReference>
<dbReference type="Proteomes" id="UP000318801">
    <property type="component" value="Unassembled WGS sequence"/>
</dbReference>
<reference evidence="11 12" key="1">
    <citation type="submission" date="2019-06" db="EMBL/GenBank/DDBJ databases">
        <authorList>
            <person name="Li M."/>
        </authorList>
    </citation>
    <scope>NUCLEOTIDE SEQUENCE [LARGE SCALE GENOMIC DNA]</scope>
    <source>
        <strain evidence="11 12">BGMRC2036</strain>
    </source>
</reference>
<evidence type="ECO:0000256" key="9">
    <source>
        <dbReference type="ARBA" id="ARBA00023136"/>
    </source>
</evidence>
<sequence>MNPGPGMKETSESPATVRGVCMANEPILVAAGLSKRYGGVSALKDASFELRKGEILGLCGENGAGKSTLIKILGGIVIPSEGSLSIDGIAITFGERPDPALLSIVHQELSVIPHLSVLDNIMLNRRKTTAGLYLRGRLAQETKALLALVGLDHVDHRTLAGTLTLAEQQLIEIARGLASQSQVLLLDEPTATLSDAEINKVFAVLRQLRDRGTTIVIVSHRLAEIFALTDRITVFRNGEHIFTKNTEDLDPQSLVRAMIGRDVEHVAKSAGRVSPSKVPARIEARTLGVAGGFGPVDFSVRPGEILAIVGQLGSGADTILETMAGLHKPSQGGLSLNGTPLSLRSIADAYRNGIAYVAEDRAGRGVFLTASIEINITAQILNKISPFGLISSRLSKSRALPLARAFQIDEKRLSHQVSTLSGGNQQKVSLAKAAATEPQLLLLNEPTRGVDVGARAEIYARLQALASEGLAIAFYSTDLEEVMELADRIVTVYRGRIVRDLPHDETDSDEILKDILHGRQETVQ</sequence>
<dbReference type="OrthoDB" id="9805029at2"/>
<dbReference type="InterPro" id="IPR050107">
    <property type="entry name" value="ABC_carbohydrate_import_ATPase"/>
</dbReference>
<keyword evidence="7 11" id="KW-0067">ATP-binding</keyword>
<evidence type="ECO:0000313" key="11">
    <source>
        <dbReference type="EMBL" id="TPW26762.1"/>
    </source>
</evidence>
<feature type="domain" description="ABC transporter" evidence="10">
    <location>
        <begin position="273"/>
        <end position="519"/>
    </location>
</feature>
<dbReference type="PANTHER" id="PTHR43790:SF3">
    <property type="entry name" value="D-ALLOSE IMPORT ATP-BINDING PROTEIN ALSA-RELATED"/>
    <property type="match status" value="1"/>
</dbReference>
<comment type="caution">
    <text evidence="11">The sequence shown here is derived from an EMBL/GenBank/DDBJ whole genome shotgun (WGS) entry which is preliminary data.</text>
</comment>
<gene>
    <name evidence="11" type="ORF">FJU08_21580</name>
</gene>
<name>A0A506TXI2_9HYPH</name>
<dbReference type="Gene3D" id="3.40.50.300">
    <property type="entry name" value="P-loop containing nucleotide triphosphate hydrolases"/>
    <property type="match status" value="2"/>
</dbReference>
<keyword evidence="4" id="KW-0762">Sugar transport</keyword>
<evidence type="ECO:0000259" key="10">
    <source>
        <dbReference type="PROSITE" id="PS50893"/>
    </source>
</evidence>
<evidence type="ECO:0000256" key="6">
    <source>
        <dbReference type="ARBA" id="ARBA00022741"/>
    </source>
</evidence>
<dbReference type="PROSITE" id="PS00211">
    <property type="entry name" value="ABC_TRANSPORTER_1"/>
    <property type="match status" value="1"/>
</dbReference>
<dbReference type="PANTHER" id="PTHR43790">
    <property type="entry name" value="CARBOHYDRATE TRANSPORT ATP-BINDING PROTEIN MG119-RELATED"/>
    <property type="match status" value="1"/>
</dbReference>
<dbReference type="GO" id="GO:0016887">
    <property type="term" value="F:ATP hydrolysis activity"/>
    <property type="evidence" value="ECO:0007669"/>
    <property type="project" value="InterPro"/>
</dbReference>
<protein>
    <submittedName>
        <fullName evidence="11">Sugar ABC transporter ATP-binding protein</fullName>
    </submittedName>
</protein>
<evidence type="ECO:0000256" key="2">
    <source>
        <dbReference type="ARBA" id="ARBA00022448"/>
    </source>
</evidence>
<evidence type="ECO:0000256" key="3">
    <source>
        <dbReference type="ARBA" id="ARBA00022475"/>
    </source>
</evidence>
<keyword evidence="8" id="KW-1278">Translocase</keyword>
<keyword evidence="12" id="KW-1185">Reference proteome</keyword>
<organism evidence="11 12">
    <name type="scientific">Martelella alba</name>
    <dbReference type="NCBI Taxonomy" id="2590451"/>
    <lineage>
        <taxon>Bacteria</taxon>
        <taxon>Pseudomonadati</taxon>
        <taxon>Pseudomonadota</taxon>
        <taxon>Alphaproteobacteria</taxon>
        <taxon>Hyphomicrobiales</taxon>
        <taxon>Aurantimonadaceae</taxon>
        <taxon>Martelella</taxon>
    </lineage>
</organism>
<evidence type="ECO:0000256" key="5">
    <source>
        <dbReference type="ARBA" id="ARBA00022737"/>
    </source>
</evidence>
<dbReference type="SUPFAM" id="SSF52540">
    <property type="entry name" value="P-loop containing nucleoside triphosphate hydrolases"/>
    <property type="match status" value="2"/>
</dbReference>
<dbReference type="AlphaFoldDB" id="A0A506TXI2"/>
<evidence type="ECO:0000313" key="12">
    <source>
        <dbReference type="Proteomes" id="UP000318801"/>
    </source>
</evidence>
<proteinExistence type="inferred from homology"/>
<dbReference type="InterPro" id="IPR027417">
    <property type="entry name" value="P-loop_NTPase"/>
</dbReference>
<evidence type="ECO:0000256" key="1">
    <source>
        <dbReference type="ARBA" id="ARBA00005417"/>
    </source>
</evidence>
<dbReference type="CDD" id="cd03215">
    <property type="entry name" value="ABC_Carb_Monos_II"/>
    <property type="match status" value="1"/>
</dbReference>
<dbReference type="EMBL" id="VHLG01000023">
    <property type="protein sequence ID" value="TPW26762.1"/>
    <property type="molecule type" value="Genomic_DNA"/>
</dbReference>
<keyword evidence="6" id="KW-0547">Nucleotide-binding</keyword>
<dbReference type="Pfam" id="PF00005">
    <property type="entry name" value="ABC_tran"/>
    <property type="match status" value="2"/>
</dbReference>
<dbReference type="GO" id="GO:0005524">
    <property type="term" value="F:ATP binding"/>
    <property type="evidence" value="ECO:0007669"/>
    <property type="project" value="UniProtKB-KW"/>
</dbReference>
<evidence type="ECO:0000256" key="7">
    <source>
        <dbReference type="ARBA" id="ARBA00022840"/>
    </source>
</evidence>
<comment type="similarity">
    <text evidence="1">Belongs to the ABC transporter superfamily.</text>
</comment>
<feature type="domain" description="ABC transporter" evidence="10">
    <location>
        <begin position="28"/>
        <end position="262"/>
    </location>
</feature>
<dbReference type="CDD" id="cd03216">
    <property type="entry name" value="ABC_Carb_Monos_I"/>
    <property type="match status" value="1"/>
</dbReference>
<evidence type="ECO:0000256" key="8">
    <source>
        <dbReference type="ARBA" id="ARBA00022967"/>
    </source>
</evidence>